<reference evidence="2 3" key="1">
    <citation type="journal article" date="2019" name="Environ. Microbiol.">
        <title>Species interactions and distinct microbial communities in high Arctic permafrost affected cryosols are associated with the CH4 and CO2 gas fluxes.</title>
        <authorList>
            <person name="Altshuler I."/>
            <person name="Hamel J."/>
            <person name="Turney S."/>
            <person name="Magnuson E."/>
            <person name="Levesque R."/>
            <person name="Greer C."/>
            <person name="Whyte L.G."/>
        </authorList>
    </citation>
    <scope>NUCLEOTIDE SEQUENCE [LARGE SCALE GENOMIC DNA]</scope>
    <source>
        <strain evidence="2 3">E4</strain>
    </source>
</reference>
<dbReference type="OrthoDB" id="6629503at2"/>
<keyword evidence="1" id="KW-1133">Transmembrane helix</keyword>
<protein>
    <submittedName>
        <fullName evidence="2">Uncharacterized protein</fullName>
    </submittedName>
</protein>
<evidence type="ECO:0000313" key="2">
    <source>
        <dbReference type="EMBL" id="TPG57887.1"/>
    </source>
</evidence>
<evidence type="ECO:0000313" key="3">
    <source>
        <dbReference type="Proteomes" id="UP000317663"/>
    </source>
</evidence>
<feature type="transmembrane region" description="Helical" evidence="1">
    <location>
        <begin position="36"/>
        <end position="55"/>
    </location>
</feature>
<evidence type="ECO:0000256" key="1">
    <source>
        <dbReference type="SAM" id="Phobius"/>
    </source>
</evidence>
<dbReference type="RefSeq" id="WP_140474491.1">
    <property type="nucleotide sequence ID" value="NZ_RCZD01000012.1"/>
</dbReference>
<accession>A0A502G704</accession>
<feature type="transmembrane region" description="Helical" evidence="1">
    <location>
        <begin position="67"/>
        <end position="90"/>
    </location>
</feature>
<dbReference type="EMBL" id="RCZD01000012">
    <property type="protein sequence ID" value="TPG57887.1"/>
    <property type="molecule type" value="Genomic_DNA"/>
</dbReference>
<keyword evidence="1" id="KW-0812">Transmembrane</keyword>
<keyword evidence="3" id="KW-1185">Reference proteome</keyword>
<organism evidence="2 3">
    <name type="scientific">Ewingella americana</name>
    <dbReference type="NCBI Taxonomy" id="41202"/>
    <lineage>
        <taxon>Bacteria</taxon>
        <taxon>Pseudomonadati</taxon>
        <taxon>Pseudomonadota</taxon>
        <taxon>Gammaproteobacteria</taxon>
        <taxon>Enterobacterales</taxon>
        <taxon>Yersiniaceae</taxon>
        <taxon>Ewingella</taxon>
    </lineage>
</organism>
<comment type="caution">
    <text evidence="2">The sequence shown here is derived from an EMBL/GenBank/DDBJ whole genome shotgun (WGS) entry which is preliminary data.</text>
</comment>
<proteinExistence type="predicted"/>
<gene>
    <name evidence="2" type="ORF">EAH77_19650</name>
</gene>
<feature type="transmembrane region" description="Helical" evidence="1">
    <location>
        <begin position="6"/>
        <end position="27"/>
    </location>
</feature>
<dbReference type="AlphaFoldDB" id="A0A502G704"/>
<name>A0A502G704_9GAMM</name>
<dbReference type="Proteomes" id="UP000317663">
    <property type="component" value="Unassembled WGS sequence"/>
</dbReference>
<keyword evidence="1" id="KW-0472">Membrane</keyword>
<sequence>MNIEWWGFLALTLIDITTALIIFFCALNERMLLLPAWYRIGLIAAAFGFAAQGGLNLPYLLFDIQLYAHALPFWALKDVGIAMVACHYFWQVIRDKRKLGTRLSPRTKKNVQK</sequence>